<organism evidence="1 2">
    <name type="scientific">Caballeronia sordidicola</name>
    <name type="common">Burkholderia sordidicola</name>
    <dbReference type="NCBI Taxonomy" id="196367"/>
    <lineage>
        <taxon>Bacteria</taxon>
        <taxon>Pseudomonadati</taxon>
        <taxon>Pseudomonadota</taxon>
        <taxon>Betaproteobacteria</taxon>
        <taxon>Burkholderiales</taxon>
        <taxon>Burkholderiaceae</taxon>
        <taxon>Caballeronia</taxon>
    </lineage>
</organism>
<dbReference type="Gene3D" id="3.40.50.300">
    <property type="entry name" value="P-loop containing nucleotide triphosphate hydrolases"/>
    <property type="match status" value="1"/>
</dbReference>
<dbReference type="PANTHER" id="PTHR13696">
    <property type="entry name" value="P-LOOP CONTAINING NUCLEOSIDE TRIPHOSPHATE HYDROLASE"/>
    <property type="match status" value="1"/>
</dbReference>
<name>A0A226WQR0_CABSO</name>
<protein>
    <submittedName>
        <fullName evidence="1">Cellulose synthase</fullName>
    </submittedName>
</protein>
<dbReference type="InterPro" id="IPR027417">
    <property type="entry name" value="P-loop_NTPase"/>
</dbReference>
<dbReference type="PANTHER" id="PTHR13696:SF99">
    <property type="entry name" value="COBYRINIC ACID AC-DIAMIDE SYNTHASE"/>
    <property type="match status" value="1"/>
</dbReference>
<dbReference type="OrthoDB" id="5288747at2"/>
<accession>A0A226WQR0</accession>
<gene>
    <name evidence="1" type="ORF">BSU04_35520</name>
</gene>
<sequence length="254" mass="26829">MNVIAVVSATGGAGRTTVCGSLAVLLARRRHEVVALELDNQNVLSVYLGLDALPGRGLVQALLDGRSAWHAQTFRSAEGVLFVPHGALDGEQASACDARLATMPCWLRSVLADIDVQGDGVVMLDTARYPSALTMQAVRCADLVLYVSTPDPAAAVSLGAVLAPLRRCAAALHVVVNRVNPAHPMQADVLALLRVKVGEATLLPQRLHLDAAVPDAFARGAWVFDDAPSSQMSHDLHGLAKWLDEWLVARAGGN</sequence>
<evidence type="ECO:0000313" key="1">
    <source>
        <dbReference type="EMBL" id="OXC73502.1"/>
    </source>
</evidence>
<dbReference type="Pfam" id="PF06564">
    <property type="entry name" value="CBP_BcsQ"/>
    <property type="match status" value="1"/>
</dbReference>
<dbReference type="AlphaFoldDB" id="A0A226WQR0"/>
<dbReference type="RefSeq" id="WP_089164629.1">
    <property type="nucleotide sequence ID" value="NZ_MTHB01000246.1"/>
</dbReference>
<dbReference type="EMBL" id="MTHB01000246">
    <property type="protein sequence ID" value="OXC73502.1"/>
    <property type="molecule type" value="Genomic_DNA"/>
</dbReference>
<dbReference type="Proteomes" id="UP000214720">
    <property type="component" value="Unassembled WGS sequence"/>
</dbReference>
<reference evidence="2" key="1">
    <citation type="submission" date="2017-01" db="EMBL/GenBank/DDBJ databases">
        <title>Genome Analysis of Deinococcus marmoris KOPRI26562.</title>
        <authorList>
            <person name="Kim J.H."/>
            <person name="Oh H.-M."/>
        </authorList>
    </citation>
    <scope>NUCLEOTIDE SEQUENCE [LARGE SCALE GENOMIC DNA]</scope>
    <source>
        <strain evidence="2">PAMC 26633</strain>
    </source>
</reference>
<dbReference type="InterPro" id="IPR017746">
    <property type="entry name" value="Cellulose_synthase_operon_BcsQ"/>
</dbReference>
<evidence type="ECO:0000313" key="2">
    <source>
        <dbReference type="Proteomes" id="UP000214720"/>
    </source>
</evidence>
<dbReference type="NCBIfam" id="TIGR03371">
    <property type="entry name" value="cellulose_yhjQ"/>
    <property type="match status" value="1"/>
</dbReference>
<dbReference type="InterPro" id="IPR050678">
    <property type="entry name" value="DNA_Partitioning_ATPase"/>
</dbReference>
<dbReference type="SUPFAM" id="SSF52540">
    <property type="entry name" value="P-loop containing nucleoside triphosphate hydrolases"/>
    <property type="match status" value="1"/>
</dbReference>
<proteinExistence type="predicted"/>
<comment type="caution">
    <text evidence="1">The sequence shown here is derived from an EMBL/GenBank/DDBJ whole genome shotgun (WGS) entry which is preliminary data.</text>
</comment>